<evidence type="ECO:0000259" key="1">
    <source>
        <dbReference type="PROSITE" id="PS50013"/>
    </source>
</evidence>
<dbReference type="PANTHER" id="PTHR46585:SF1">
    <property type="entry name" value="CHROMO DOMAIN-CONTAINING PROTEIN"/>
    <property type="match status" value="1"/>
</dbReference>
<organism evidence="2 3">
    <name type="scientific">Littorina saxatilis</name>
    <dbReference type="NCBI Taxonomy" id="31220"/>
    <lineage>
        <taxon>Eukaryota</taxon>
        <taxon>Metazoa</taxon>
        <taxon>Spiralia</taxon>
        <taxon>Lophotrochozoa</taxon>
        <taxon>Mollusca</taxon>
        <taxon>Gastropoda</taxon>
        <taxon>Caenogastropoda</taxon>
        <taxon>Littorinimorpha</taxon>
        <taxon>Littorinoidea</taxon>
        <taxon>Littorinidae</taxon>
        <taxon>Littorina</taxon>
    </lineage>
</organism>
<dbReference type="Proteomes" id="UP001374579">
    <property type="component" value="Unassembled WGS sequence"/>
</dbReference>
<dbReference type="SMART" id="SM00298">
    <property type="entry name" value="CHROMO"/>
    <property type="match status" value="1"/>
</dbReference>
<dbReference type="CDD" id="cd00024">
    <property type="entry name" value="CD_CSD"/>
    <property type="match status" value="1"/>
</dbReference>
<dbReference type="EMBL" id="JBAMIC010000010">
    <property type="protein sequence ID" value="KAK7102336.1"/>
    <property type="molecule type" value="Genomic_DNA"/>
</dbReference>
<evidence type="ECO:0000313" key="2">
    <source>
        <dbReference type="EMBL" id="KAK7102336.1"/>
    </source>
</evidence>
<dbReference type="SUPFAM" id="SSF54160">
    <property type="entry name" value="Chromo domain-like"/>
    <property type="match status" value="1"/>
</dbReference>
<dbReference type="AlphaFoldDB" id="A0AAN9BC23"/>
<dbReference type="Gene3D" id="2.40.50.40">
    <property type="match status" value="1"/>
</dbReference>
<name>A0AAN9BC23_9CAEN</name>
<gene>
    <name evidence="2" type="ORF">V1264_020571</name>
</gene>
<feature type="domain" description="Chromo" evidence="1">
    <location>
        <begin position="139"/>
        <end position="188"/>
    </location>
</feature>
<dbReference type="InterPro" id="IPR016197">
    <property type="entry name" value="Chromo-like_dom_sf"/>
</dbReference>
<evidence type="ECO:0000313" key="3">
    <source>
        <dbReference type="Proteomes" id="UP001374579"/>
    </source>
</evidence>
<keyword evidence="3" id="KW-1185">Reference proteome</keyword>
<sequence>MYRYFTANGTKRYVDVLESLVKNYNSTYHRSIQTQPRLVGVDNLHLVHRALYDKHDARAIKSKFLAPSLKAGDRVRIARSKVAFDKGFLPAWTRELFTVQRRVNRTHPYIYTIVDDAGERVRGTFYEPELQRVEDTGVYAVEKIVRRRRDHVLIKWLGYSDNFNSWIPRKEVRRYKNVRLLTKSTQSP</sequence>
<dbReference type="PROSITE" id="PS50013">
    <property type="entry name" value="CHROMO_2"/>
    <property type="match status" value="1"/>
</dbReference>
<dbReference type="InterPro" id="IPR000953">
    <property type="entry name" value="Chromo/chromo_shadow_dom"/>
</dbReference>
<dbReference type="PANTHER" id="PTHR46585">
    <property type="entry name" value="INTEGRASE CORE DOMAIN CONTAINING PROTEIN"/>
    <property type="match status" value="1"/>
</dbReference>
<comment type="caution">
    <text evidence="2">The sequence shown here is derived from an EMBL/GenBank/DDBJ whole genome shotgun (WGS) entry which is preliminary data.</text>
</comment>
<reference evidence="2 3" key="1">
    <citation type="submission" date="2024-02" db="EMBL/GenBank/DDBJ databases">
        <title>Chromosome-scale genome assembly of the rough periwinkle Littorina saxatilis.</title>
        <authorList>
            <person name="De Jode A."/>
            <person name="Faria R."/>
            <person name="Formenti G."/>
            <person name="Sims Y."/>
            <person name="Smith T.P."/>
            <person name="Tracey A."/>
            <person name="Wood J.M.D."/>
            <person name="Zagrodzka Z.B."/>
            <person name="Johannesson K."/>
            <person name="Butlin R.K."/>
            <person name="Leder E.H."/>
        </authorList>
    </citation>
    <scope>NUCLEOTIDE SEQUENCE [LARGE SCALE GENOMIC DNA]</scope>
    <source>
        <strain evidence="2">Snail1</strain>
        <tissue evidence="2">Muscle</tissue>
    </source>
</reference>
<proteinExistence type="predicted"/>
<accession>A0AAN9BC23</accession>
<protein>
    <recommendedName>
        <fullName evidence="1">Chromo domain-containing protein</fullName>
    </recommendedName>
</protein>